<dbReference type="GO" id="GO:0006325">
    <property type="term" value="P:chromatin organization"/>
    <property type="evidence" value="ECO:0007669"/>
    <property type="project" value="UniProtKB-KW"/>
</dbReference>
<dbReference type="GO" id="GO:0000124">
    <property type="term" value="C:SAGA complex"/>
    <property type="evidence" value="ECO:0007669"/>
    <property type="project" value="UniProtKB-UniRule"/>
</dbReference>
<reference evidence="13" key="1">
    <citation type="submission" date="2014-11" db="EMBL/GenBank/DDBJ databases">
        <title>Molecular phylogeny of cliff fern family Woodsiaceae with morphological implications.</title>
        <authorList>
            <person name="Shao Y.-Z."/>
            <person name="Wei R."/>
            <person name="Zhang X.-C."/>
        </authorList>
    </citation>
    <scope>NUCLEOTIDE SEQUENCE</scope>
</reference>
<proteinExistence type="inferred from homology"/>
<dbReference type="HAMAP" id="MF_03046">
    <property type="entry name" value="ENY2_Sus1"/>
    <property type="match status" value="1"/>
</dbReference>
<dbReference type="EMBL" id="CDMZ01000883">
    <property type="protein sequence ID" value="CUC09460.1"/>
    <property type="molecule type" value="Genomic_DNA"/>
</dbReference>
<dbReference type="GO" id="GO:0005643">
    <property type="term" value="C:nuclear pore"/>
    <property type="evidence" value="ECO:0007669"/>
    <property type="project" value="UniProtKB-UniRule"/>
</dbReference>
<dbReference type="Pfam" id="PF10163">
    <property type="entry name" value="EnY2"/>
    <property type="match status" value="1"/>
</dbReference>
<dbReference type="VEuPathDB" id="CryptoDB:Cvel_569"/>
<name>A0A0K6S720_9ALVE</name>
<gene>
    <name evidence="13" type="ORF">Cvel_569.t1.CR1</name>
</gene>
<evidence type="ECO:0000256" key="10">
    <source>
        <dbReference type="ARBA" id="ARBA00023242"/>
    </source>
</evidence>
<sequence>MAAHGNFSELERRLIETGEREALKEWVRSRLKESGWRDNLKEFCIEFIKSRGFDRLSTDEVIAALRPKGRQTVPEDVKAELLSRIRMFAEVQLGRVQQQGGGGAQTGNGGAAGEGVGAADGAQLKLSRSTT</sequence>
<keyword evidence="7 11" id="KW-0805">Transcription regulation</keyword>
<comment type="function">
    <text evidence="11">Involved in mRNA export coupled transcription activation by association with both the TREX-2 and the SAGA complexes. The transcription regulatory histone acetylation (HAT) complex SAGA is a multiprotein complex that activates transcription by remodeling chromatin and mediating histone acetylation and deubiquitination. Within the SAGA complex, participates to a subcomplex that specifically deubiquitinates histones. The SAGA complex is recruited to specific gene promoters by activators, where it is required for transcription. The TREX-2 complex functions in docking export-competent ribonucleoprotein particles (mRNPs) to the nuclear entrance of the nuclear pore complex (nuclear basket). TREX-2 participates in mRNA export and accurate chromatin positioning in the nucleus by tethering genes to the nuclear periphery.</text>
</comment>
<evidence type="ECO:0000256" key="12">
    <source>
        <dbReference type="SAM" id="MobiDB-lite"/>
    </source>
</evidence>
<keyword evidence="4 11" id="KW-0156">Chromatin regulator</keyword>
<evidence type="ECO:0000256" key="11">
    <source>
        <dbReference type="HAMAP-Rule" id="MF_03046"/>
    </source>
</evidence>
<dbReference type="PANTHER" id="PTHR12514">
    <property type="entry name" value="ENHANCER OF YELLOW 2 TRANSCRIPTION FACTOR"/>
    <property type="match status" value="1"/>
</dbReference>
<dbReference type="GO" id="GO:0006406">
    <property type="term" value="P:mRNA export from nucleus"/>
    <property type="evidence" value="ECO:0007669"/>
    <property type="project" value="UniProtKB-UniRule"/>
</dbReference>
<protein>
    <recommendedName>
        <fullName evidence="11">Transcription and mRNA export factor ENY2</fullName>
    </recommendedName>
    <alternativeName>
        <fullName evidence="11">Enhancer of yellow 2 transcription factor homolog</fullName>
    </alternativeName>
</protein>
<evidence type="ECO:0000256" key="3">
    <source>
        <dbReference type="ARBA" id="ARBA00022816"/>
    </source>
</evidence>
<keyword evidence="6 11" id="KW-0811">Translocation</keyword>
<dbReference type="InterPro" id="IPR018783">
    <property type="entry name" value="TF_ENY2"/>
</dbReference>
<evidence type="ECO:0000256" key="5">
    <source>
        <dbReference type="ARBA" id="ARBA00022927"/>
    </source>
</evidence>
<evidence type="ECO:0000256" key="7">
    <source>
        <dbReference type="ARBA" id="ARBA00023015"/>
    </source>
</evidence>
<dbReference type="GO" id="GO:0005654">
    <property type="term" value="C:nucleoplasm"/>
    <property type="evidence" value="ECO:0007669"/>
    <property type="project" value="UniProtKB-SubCell"/>
</dbReference>
<dbReference type="GO" id="GO:0071819">
    <property type="term" value="C:DUBm complex"/>
    <property type="evidence" value="ECO:0007669"/>
    <property type="project" value="UniProtKB-UniRule"/>
</dbReference>
<comment type="subcellular location">
    <subcellularLocation>
        <location evidence="1 11">Nucleus</location>
        <location evidence="1 11">Nucleoplasm</location>
    </subcellularLocation>
</comment>
<evidence type="ECO:0000256" key="9">
    <source>
        <dbReference type="ARBA" id="ARBA00023163"/>
    </source>
</evidence>
<evidence type="ECO:0000256" key="4">
    <source>
        <dbReference type="ARBA" id="ARBA00022853"/>
    </source>
</evidence>
<feature type="region of interest" description="Disordered" evidence="12">
    <location>
        <begin position="96"/>
        <end position="131"/>
    </location>
</feature>
<dbReference type="GO" id="GO:0006368">
    <property type="term" value="P:transcription elongation by RNA polymerase II"/>
    <property type="evidence" value="ECO:0007669"/>
    <property type="project" value="UniProtKB-UniRule"/>
</dbReference>
<dbReference type="GO" id="GO:0015031">
    <property type="term" value="P:protein transport"/>
    <property type="evidence" value="ECO:0007669"/>
    <property type="project" value="UniProtKB-KW"/>
</dbReference>
<organism evidence="13">
    <name type="scientific">Chromera velia CCMP2878</name>
    <dbReference type="NCBI Taxonomy" id="1169474"/>
    <lineage>
        <taxon>Eukaryota</taxon>
        <taxon>Sar</taxon>
        <taxon>Alveolata</taxon>
        <taxon>Colpodellida</taxon>
        <taxon>Chromeraceae</taxon>
        <taxon>Chromera</taxon>
    </lineage>
</organism>
<keyword evidence="2 11" id="KW-0813">Transport</keyword>
<keyword evidence="5 11" id="KW-0653">Protein transport</keyword>
<keyword evidence="9 11" id="KW-0804">Transcription</keyword>
<evidence type="ECO:0000256" key="1">
    <source>
        <dbReference type="ARBA" id="ARBA00004642"/>
    </source>
</evidence>
<accession>A0A0K6S720</accession>
<dbReference type="AlphaFoldDB" id="A0A0K6S720"/>
<comment type="subunit">
    <text evidence="11">Component of the nuclear pore complex (NPC)-associated TREX-2 complex (transcription and export complex 2). Component of the SAGA transcription coactivator-HAT complex. Within the SAGA complex, participates to a subcomplex of SAGA called the DUB module (deubiquitination module).</text>
</comment>
<dbReference type="InterPro" id="IPR038212">
    <property type="entry name" value="TF_EnY2_sf"/>
</dbReference>
<evidence type="ECO:0000256" key="8">
    <source>
        <dbReference type="ARBA" id="ARBA00023159"/>
    </source>
</evidence>
<keyword evidence="8 11" id="KW-0010">Activator</keyword>
<feature type="compositionally biased region" description="Gly residues" evidence="12">
    <location>
        <begin position="99"/>
        <end position="118"/>
    </location>
</feature>
<dbReference type="GO" id="GO:0070390">
    <property type="term" value="C:transcription export complex 2"/>
    <property type="evidence" value="ECO:0007669"/>
    <property type="project" value="UniProtKB-UniRule"/>
</dbReference>
<dbReference type="FunFam" id="1.10.246.140:FF:000001">
    <property type="entry name" value="Transcription and mRNA export factor ENY2"/>
    <property type="match status" value="1"/>
</dbReference>
<dbReference type="GO" id="GO:0003713">
    <property type="term" value="F:transcription coactivator activity"/>
    <property type="evidence" value="ECO:0007669"/>
    <property type="project" value="UniProtKB-UniRule"/>
</dbReference>
<keyword evidence="10 11" id="KW-0539">Nucleus</keyword>
<evidence type="ECO:0000256" key="6">
    <source>
        <dbReference type="ARBA" id="ARBA00023010"/>
    </source>
</evidence>
<evidence type="ECO:0000313" key="13">
    <source>
        <dbReference type="EMBL" id="CUC09460.1"/>
    </source>
</evidence>
<dbReference type="Gene3D" id="1.10.246.140">
    <property type="match status" value="1"/>
</dbReference>
<comment type="similarity">
    <text evidence="11">Belongs to the ENY2 family.</text>
</comment>
<evidence type="ECO:0000256" key="2">
    <source>
        <dbReference type="ARBA" id="ARBA00022448"/>
    </source>
</evidence>
<keyword evidence="3 11" id="KW-0509">mRNA transport</keyword>